<dbReference type="SUPFAM" id="SSF109854">
    <property type="entry name" value="DinB/YfiT-like putative metalloenzymes"/>
    <property type="match status" value="1"/>
</dbReference>
<dbReference type="InterPro" id="IPR007837">
    <property type="entry name" value="DinB"/>
</dbReference>
<reference evidence="4 5" key="1">
    <citation type="submission" date="2020-04" db="EMBL/GenBank/DDBJ databases">
        <title>Genome sequencing of novel species.</title>
        <authorList>
            <person name="Heo J."/>
            <person name="Kim S.-J."/>
            <person name="Kim J.-S."/>
            <person name="Hong S.-B."/>
            <person name="Kwon S.-W."/>
        </authorList>
    </citation>
    <scope>NUCLEOTIDE SEQUENCE [LARGE SCALE GENOMIC DNA]</scope>
    <source>
        <strain evidence="4 5">F39-2</strain>
    </source>
</reference>
<dbReference type="GO" id="GO:0046872">
    <property type="term" value="F:metal ion binding"/>
    <property type="evidence" value="ECO:0007669"/>
    <property type="project" value="UniProtKB-KW"/>
</dbReference>
<feature type="binding site" evidence="3">
    <location>
        <position position="85"/>
    </location>
    <ligand>
        <name>a divalent metal cation</name>
        <dbReference type="ChEBI" id="CHEBI:60240"/>
    </ligand>
</feature>
<keyword evidence="2 3" id="KW-0479">Metal-binding</keyword>
<proteinExistence type="inferred from homology"/>
<evidence type="ECO:0008006" key="6">
    <source>
        <dbReference type="Google" id="ProtNLM"/>
    </source>
</evidence>
<dbReference type="AlphaFoldDB" id="A0A7L5E673"/>
<feature type="binding site" evidence="3">
    <location>
        <position position="3"/>
    </location>
    <ligand>
        <name>a divalent metal cation</name>
        <dbReference type="ChEBI" id="CHEBI:60240"/>
    </ligand>
</feature>
<gene>
    <name evidence="4" type="ORF">HH214_19275</name>
</gene>
<dbReference type="Gene3D" id="1.20.120.450">
    <property type="entry name" value="dinb family like domain"/>
    <property type="match status" value="1"/>
</dbReference>
<dbReference type="InterPro" id="IPR034660">
    <property type="entry name" value="DinB/YfiT-like"/>
</dbReference>
<dbReference type="Proteomes" id="UP000503278">
    <property type="component" value="Chromosome"/>
</dbReference>
<protein>
    <recommendedName>
        <fullName evidence="6">Damage-inducible protein DinB</fullName>
    </recommendedName>
</protein>
<dbReference type="Pfam" id="PF05163">
    <property type="entry name" value="DinB"/>
    <property type="match status" value="1"/>
</dbReference>
<name>A0A7L5E673_9SPHI</name>
<evidence type="ECO:0000313" key="4">
    <source>
        <dbReference type="EMBL" id="QJD98481.1"/>
    </source>
</evidence>
<organism evidence="4 5">
    <name type="scientific">Mucilaginibacter robiniae</name>
    <dbReference type="NCBI Taxonomy" id="2728022"/>
    <lineage>
        <taxon>Bacteria</taxon>
        <taxon>Pseudomonadati</taxon>
        <taxon>Bacteroidota</taxon>
        <taxon>Sphingobacteriia</taxon>
        <taxon>Sphingobacteriales</taxon>
        <taxon>Sphingobacteriaceae</taxon>
        <taxon>Mucilaginibacter</taxon>
    </lineage>
</organism>
<dbReference type="PANTHER" id="PTHR37302:SF3">
    <property type="entry name" value="DAMAGE-INDUCIBLE PROTEIN DINB"/>
    <property type="match status" value="1"/>
</dbReference>
<accession>A0A7L5E673</accession>
<dbReference type="KEGG" id="mrob:HH214_19275"/>
<sequence>MAHLLAAQQIWLQRCKKQPAAGDALWPDWKADTFKKIIEDNHAAWIGFLEDLKDNDFAESIIYKNSKGQTFTNRLDDVLAHLINHGTHHRAQAGQHLKLAGTQLPVSDYIYYLRRM</sequence>
<evidence type="ECO:0000256" key="1">
    <source>
        <dbReference type="ARBA" id="ARBA00008635"/>
    </source>
</evidence>
<dbReference type="PANTHER" id="PTHR37302">
    <property type="entry name" value="SLR1116 PROTEIN"/>
    <property type="match status" value="1"/>
</dbReference>
<dbReference type="EMBL" id="CP051682">
    <property type="protein sequence ID" value="QJD98481.1"/>
    <property type="molecule type" value="Genomic_DNA"/>
</dbReference>
<evidence type="ECO:0000256" key="3">
    <source>
        <dbReference type="PIRSR" id="PIRSR607837-1"/>
    </source>
</evidence>
<evidence type="ECO:0000313" key="5">
    <source>
        <dbReference type="Proteomes" id="UP000503278"/>
    </source>
</evidence>
<feature type="binding site" evidence="3">
    <location>
        <position position="89"/>
    </location>
    <ligand>
        <name>a divalent metal cation</name>
        <dbReference type="ChEBI" id="CHEBI:60240"/>
    </ligand>
</feature>
<evidence type="ECO:0000256" key="2">
    <source>
        <dbReference type="ARBA" id="ARBA00022723"/>
    </source>
</evidence>
<keyword evidence="5" id="KW-1185">Reference proteome</keyword>
<comment type="similarity">
    <text evidence="1">Belongs to the DinB family.</text>
</comment>